<accession>A0A9P7AZX9</accession>
<dbReference type="Pfam" id="PF08240">
    <property type="entry name" value="ADH_N"/>
    <property type="match status" value="1"/>
</dbReference>
<dbReference type="Proteomes" id="UP000785200">
    <property type="component" value="Unassembled WGS sequence"/>
</dbReference>
<organism evidence="4 5">
    <name type="scientific">Hyphodiscus hymeniophilus</name>
    <dbReference type="NCBI Taxonomy" id="353542"/>
    <lineage>
        <taxon>Eukaryota</taxon>
        <taxon>Fungi</taxon>
        <taxon>Dikarya</taxon>
        <taxon>Ascomycota</taxon>
        <taxon>Pezizomycotina</taxon>
        <taxon>Leotiomycetes</taxon>
        <taxon>Helotiales</taxon>
        <taxon>Hyphodiscaceae</taxon>
        <taxon>Hyphodiscus</taxon>
    </lineage>
</organism>
<keyword evidence="5" id="KW-1185">Reference proteome</keyword>
<dbReference type="SUPFAM" id="SSF51735">
    <property type="entry name" value="NAD(P)-binding Rossmann-fold domains"/>
    <property type="match status" value="1"/>
</dbReference>
<evidence type="ECO:0000313" key="4">
    <source>
        <dbReference type="EMBL" id="KAG0652183.1"/>
    </source>
</evidence>
<dbReference type="SUPFAM" id="SSF50129">
    <property type="entry name" value="GroES-like"/>
    <property type="match status" value="1"/>
</dbReference>
<dbReference type="OrthoDB" id="3233595at2759"/>
<feature type="domain" description="Enoyl reductase (ER)" evidence="3">
    <location>
        <begin position="7"/>
        <end position="357"/>
    </location>
</feature>
<dbReference type="InterPro" id="IPR011032">
    <property type="entry name" value="GroES-like_sf"/>
</dbReference>
<comment type="similarity">
    <text evidence="1">Belongs to the zinc-containing alcohol dehydrogenase family.</text>
</comment>
<reference evidence="4" key="1">
    <citation type="submission" date="2019-07" db="EMBL/GenBank/DDBJ databases">
        <title>Hyphodiscus hymeniophilus genome sequencing and assembly.</title>
        <authorList>
            <person name="Kramer G."/>
            <person name="Nodwell J."/>
        </authorList>
    </citation>
    <scope>NUCLEOTIDE SEQUENCE</scope>
    <source>
        <strain evidence="4">ATCC 34498</strain>
    </source>
</reference>
<dbReference type="InterPro" id="IPR036291">
    <property type="entry name" value="NAD(P)-bd_dom_sf"/>
</dbReference>
<dbReference type="Gene3D" id="3.40.50.720">
    <property type="entry name" value="NAD(P)-binding Rossmann-like Domain"/>
    <property type="match status" value="1"/>
</dbReference>
<dbReference type="InterPro" id="IPR020843">
    <property type="entry name" value="ER"/>
</dbReference>
<dbReference type="PANTHER" id="PTHR45348">
    <property type="entry name" value="HYPOTHETICAL OXIDOREDUCTASE (EUROFUNG)"/>
    <property type="match status" value="1"/>
</dbReference>
<dbReference type="CDD" id="cd08249">
    <property type="entry name" value="enoyl_reductase_like"/>
    <property type="match status" value="1"/>
</dbReference>
<evidence type="ECO:0000256" key="2">
    <source>
        <dbReference type="ARBA" id="ARBA00023002"/>
    </source>
</evidence>
<evidence type="ECO:0000256" key="1">
    <source>
        <dbReference type="ARBA" id="ARBA00008072"/>
    </source>
</evidence>
<dbReference type="SMART" id="SM00829">
    <property type="entry name" value="PKS_ER"/>
    <property type="match status" value="1"/>
</dbReference>
<evidence type="ECO:0000259" key="3">
    <source>
        <dbReference type="SMART" id="SM00829"/>
    </source>
</evidence>
<name>A0A9P7AZX9_9HELO</name>
<dbReference type="InterPro" id="IPR013154">
    <property type="entry name" value="ADH-like_N"/>
</dbReference>
<dbReference type="Gene3D" id="3.90.180.10">
    <property type="entry name" value="Medium-chain alcohol dehydrogenases, catalytic domain"/>
    <property type="match status" value="1"/>
</dbReference>
<dbReference type="EMBL" id="VNKQ01000003">
    <property type="protein sequence ID" value="KAG0652183.1"/>
    <property type="molecule type" value="Genomic_DNA"/>
</dbReference>
<comment type="caution">
    <text evidence="4">The sequence shown here is derived from an EMBL/GenBank/DDBJ whole genome shotgun (WGS) entry which is preliminary data.</text>
</comment>
<dbReference type="GO" id="GO:0016651">
    <property type="term" value="F:oxidoreductase activity, acting on NAD(P)H"/>
    <property type="evidence" value="ECO:0007669"/>
    <property type="project" value="InterPro"/>
</dbReference>
<dbReference type="AlphaFoldDB" id="A0A9P7AZX9"/>
<gene>
    <name evidence="4" type="ORF">D0Z07_0877</name>
</gene>
<keyword evidence="2" id="KW-0560">Oxidoreductase</keyword>
<proteinExistence type="inferred from homology"/>
<dbReference type="PANTHER" id="PTHR45348:SF5">
    <property type="entry name" value="OXIDOREDUCTASE, PUTATIVE (AFU_ORTHOLOGUE AFUA_8G01420)-RELATED"/>
    <property type="match status" value="1"/>
</dbReference>
<dbReference type="InterPro" id="IPR047122">
    <property type="entry name" value="Trans-enoyl_RdTase-like"/>
</dbReference>
<protein>
    <submittedName>
        <fullName evidence="4">Trans-enoyl reductase</fullName>
    </submittedName>
</protein>
<evidence type="ECO:0000313" key="5">
    <source>
        <dbReference type="Proteomes" id="UP000785200"/>
    </source>
</evidence>
<sequence length="363" mass="39234">MKEVIVHPFPSLHTTIHDVPVPEPGPNEVVIKVIVAGSNPKDIDHLISANLSLNSGDDLAGLIHSVGSEIEETAEWRAGDRVAAFHPMMTEHGAYAEYAVVSGSTVIRLPTGMGFEEAATLPLVLTTSAISLFRRQRLPPPWSPLTYSTPTPIIIYGASSAVGTFAIKLARISNLHPIIAIAGSSTTHLLPLLDASKGDTLVDYRLGVDEMKRLVKEKLNGAPCHHALDCISSKGTWIPVSHMLSPSTSTQTSYLSVTSGANQYNEPEIPEGVKVVYTYVGTAHAGKYRQGMPMQDGEAHVKGDPEWTWLFYRYVGRMLADGRLSGHPFQVVDGGLEGIEKGLGMLRRGEVGGRKLVYRVGEI</sequence>